<comment type="caution">
    <text evidence="4">The sequence shown here is derived from an EMBL/GenBank/DDBJ whole genome shotgun (WGS) entry which is preliminary data.</text>
</comment>
<keyword evidence="5" id="KW-1185">Reference proteome</keyword>
<dbReference type="Proteomes" id="UP000245207">
    <property type="component" value="Unassembled WGS sequence"/>
</dbReference>
<name>A0A2U1P6G6_ARTAN</name>
<dbReference type="SUPFAM" id="SSF56219">
    <property type="entry name" value="DNase I-like"/>
    <property type="match status" value="1"/>
</dbReference>
<evidence type="ECO:0000256" key="1">
    <source>
        <dbReference type="PROSITE-ProRule" id="PRU00176"/>
    </source>
</evidence>
<evidence type="ECO:0000313" key="5">
    <source>
        <dbReference type="Proteomes" id="UP000245207"/>
    </source>
</evidence>
<dbReference type="EMBL" id="PKPP01001599">
    <property type="protein sequence ID" value="PWA81363.1"/>
    <property type="molecule type" value="Genomic_DNA"/>
</dbReference>
<gene>
    <name evidence="4" type="ORF">CTI12_AA105760</name>
</gene>
<organism evidence="4 5">
    <name type="scientific">Artemisia annua</name>
    <name type="common">Sweet wormwood</name>
    <dbReference type="NCBI Taxonomy" id="35608"/>
    <lineage>
        <taxon>Eukaryota</taxon>
        <taxon>Viridiplantae</taxon>
        <taxon>Streptophyta</taxon>
        <taxon>Embryophyta</taxon>
        <taxon>Tracheophyta</taxon>
        <taxon>Spermatophyta</taxon>
        <taxon>Magnoliopsida</taxon>
        <taxon>eudicotyledons</taxon>
        <taxon>Gunneridae</taxon>
        <taxon>Pentapetalae</taxon>
        <taxon>asterids</taxon>
        <taxon>campanulids</taxon>
        <taxon>Asterales</taxon>
        <taxon>Asteraceae</taxon>
        <taxon>Asteroideae</taxon>
        <taxon>Anthemideae</taxon>
        <taxon>Artemisiinae</taxon>
        <taxon>Artemisia</taxon>
    </lineage>
</organism>
<dbReference type="InterPro" id="IPR000504">
    <property type="entry name" value="RRM_dom"/>
</dbReference>
<dbReference type="GO" id="GO:0003964">
    <property type="term" value="F:RNA-directed DNA polymerase activity"/>
    <property type="evidence" value="ECO:0007669"/>
    <property type="project" value="UniProtKB-KW"/>
</dbReference>
<keyword evidence="4" id="KW-0695">RNA-directed DNA polymerase</keyword>
<dbReference type="InterPro" id="IPR036691">
    <property type="entry name" value="Endo/exonu/phosph_ase_sf"/>
</dbReference>
<dbReference type="Gene3D" id="3.60.10.10">
    <property type="entry name" value="Endonuclease/exonuclease/phosphatase"/>
    <property type="match status" value="1"/>
</dbReference>
<dbReference type="Pfam" id="PF03372">
    <property type="entry name" value="Exo_endo_phos"/>
    <property type="match status" value="1"/>
</dbReference>
<dbReference type="PANTHER" id="PTHR33710:SF64">
    <property type="entry name" value="ENDONUCLEASE_EXONUCLEASE_PHOSPHATASE DOMAIN-CONTAINING PROTEIN"/>
    <property type="match status" value="1"/>
</dbReference>
<feature type="region of interest" description="Disordered" evidence="2">
    <location>
        <begin position="73"/>
        <end position="97"/>
    </location>
</feature>
<feature type="region of interest" description="Disordered" evidence="2">
    <location>
        <begin position="407"/>
        <end position="446"/>
    </location>
</feature>
<feature type="domain" description="RRM" evidence="3">
    <location>
        <begin position="1"/>
        <end position="69"/>
    </location>
</feature>
<feature type="compositionally biased region" description="Polar residues" evidence="2">
    <location>
        <begin position="430"/>
        <end position="446"/>
    </location>
</feature>
<evidence type="ECO:0000256" key="2">
    <source>
        <dbReference type="SAM" id="MobiDB-lite"/>
    </source>
</evidence>
<protein>
    <submittedName>
        <fullName evidence="4">RNA-directed DNA polymerase, eukaryota</fullName>
    </submittedName>
</protein>
<keyword evidence="4" id="KW-0808">Transferase</keyword>
<dbReference type="Gene3D" id="3.30.70.330">
    <property type="match status" value="1"/>
</dbReference>
<dbReference type="SUPFAM" id="SSF54928">
    <property type="entry name" value="RNA-binding domain, RBD"/>
    <property type="match status" value="1"/>
</dbReference>
<dbReference type="PANTHER" id="PTHR33710">
    <property type="entry name" value="BNAC02G09200D PROTEIN"/>
    <property type="match status" value="1"/>
</dbReference>
<evidence type="ECO:0000259" key="3">
    <source>
        <dbReference type="PROSITE" id="PS50102"/>
    </source>
</evidence>
<feature type="compositionally biased region" description="Basic and acidic residues" evidence="2">
    <location>
        <begin position="419"/>
        <end position="428"/>
    </location>
</feature>
<feature type="compositionally biased region" description="Polar residues" evidence="2">
    <location>
        <begin position="73"/>
        <end position="83"/>
    </location>
</feature>
<feature type="compositionally biased region" description="Acidic residues" evidence="2">
    <location>
        <begin position="324"/>
        <end position="338"/>
    </location>
</feature>
<accession>A0A2U1P6G6</accession>
<reference evidence="4 5" key="1">
    <citation type="journal article" date="2018" name="Mol. Plant">
        <title>The genome of Artemisia annua provides insight into the evolution of Asteraceae family and artemisinin biosynthesis.</title>
        <authorList>
            <person name="Shen Q."/>
            <person name="Zhang L."/>
            <person name="Liao Z."/>
            <person name="Wang S."/>
            <person name="Yan T."/>
            <person name="Shi P."/>
            <person name="Liu M."/>
            <person name="Fu X."/>
            <person name="Pan Q."/>
            <person name="Wang Y."/>
            <person name="Lv Z."/>
            <person name="Lu X."/>
            <person name="Zhang F."/>
            <person name="Jiang W."/>
            <person name="Ma Y."/>
            <person name="Chen M."/>
            <person name="Hao X."/>
            <person name="Li L."/>
            <person name="Tang Y."/>
            <person name="Lv G."/>
            <person name="Zhou Y."/>
            <person name="Sun X."/>
            <person name="Brodelius P.E."/>
            <person name="Rose J.K.C."/>
            <person name="Tang K."/>
        </authorList>
    </citation>
    <scope>NUCLEOTIDE SEQUENCE [LARGE SCALE GENOMIC DNA]</scope>
    <source>
        <strain evidence="5">cv. Huhao1</strain>
        <tissue evidence="4">Leaf</tissue>
    </source>
</reference>
<sequence length="1051" mass="119963">MGWNDVALWKTFAKYGRISDVYIAKKKTLTGKTFGFARFTDVQNPKTFESTLNSITVGTQRISVNIARYQNGRNNSTRQQPHNLTHHHQPKNTSEPRHLANIPIDKSYAHILNTKTPSKTSQPPKPITIHSCPDLTTSLEHSLVGELFTIETLPNLHTICTENGLPDIRVKYLGGFSVLIILNQHITADTFLSNTSIVNCFKTLNLWNNKFYLKDRLTWLAIEGLPPQAWHEAAFTRIAKDWGEIVFPEKCDDSNNNLVTGRVCIRTSHMDFIQHTLPVIVDGVNVCVRVREIPDECDEFIPPVKPVSTEEDDENDEVATNQRDDEDDEEDLYDDDSDSGITYKSSDDAVVEKVRRDLNLQASPQSQTSNNAESQIRNVIHEISSSFVLDSQINETTTLGTTLAEDSVERGASPVHQTDGVHPREGKRYVSSTNCNMEDPTNSSHKRSLNINGVGTAPKKKLVRKFCKDNNLNFIGIQESKSILDDASFIHSLWGNNNCDFALKKSNGSSGGIIALWDDSLFQKHKVINNEEGFIAVYGEWIKTGIACLMIVVYAPQDFTKKCTLWNRLHNLVISFNNMSIILGDFNEVRFDTERMGSLFCKYGAKRFNEFINNTELVDLPMGGRKFTRMDKYGTKLSKLDRILVSRHFLSKWPNAQLLALPRDLSDHCPIVLKTHSGDYGAIPFKFFNSWLLNGDFPTLLSQAWPKTTHTATQQNIQHPAIILKSKFQCLKKAIRAWRKDVVFKNDSLVRELKDKVDFLELKAENGGGIGNELNNNRGLPSSTWKSIGDLNNHLASVDINLHSTFVRKVGDGYSFDFWNEHWIGDCNLQTTYPRLYMLENDKHCKIYERVTIVDGVQTLNWNWRRPIRDGPESEQLSGLLIQLRDLNLSNTPDTWNYTLDPSLLFSVSSFRRHVESCCFDDNPRIPDNTVLFETECQLDRISMGIIVESYLSTDIPKIKPKNDYGLHYSSNYIVRAQGLAMKKDRTHLWYTMMGYRIEERKDGWMEAMLFKPTIKLQDQKNGCILRIYLKLLKDEVNGMIIEGFEFRPYI</sequence>
<dbReference type="InterPro" id="IPR005135">
    <property type="entry name" value="Endo/exonuclease/phosphatase"/>
</dbReference>
<dbReference type="InterPro" id="IPR012677">
    <property type="entry name" value="Nucleotide-bd_a/b_plait_sf"/>
</dbReference>
<dbReference type="PROSITE" id="PS50102">
    <property type="entry name" value="RRM"/>
    <property type="match status" value="1"/>
</dbReference>
<dbReference type="InterPro" id="IPR035979">
    <property type="entry name" value="RBD_domain_sf"/>
</dbReference>
<dbReference type="GO" id="GO:0003723">
    <property type="term" value="F:RNA binding"/>
    <property type="evidence" value="ECO:0007669"/>
    <property type="project" value="UniProtKB-UniRule"/>
</dbReference>
<dbReference type="AlphaFoldDB" id="A0A2U1P6G6"/>
<dbReference type="OrthoDB" id="8196670at2759"/>
<keyword evidence="1" id="KW-0694">RNA-binding</keyword>
<feature type="region of interest" description="Disordered" evidence="2">
    <location>
        <begin position="300"/>
        <end position="343"/>
    </location>
</feature>
<evidence type="ECO:0000313" key="4">
    <source>
        <dbReference type="EMBL" id="PWA81363.1"/>
    </source>
</evidence>
<keyword evidence="4" id="KW-0548">Nucleotidyltransferase</keyword>
<dbReference type="STRING" id="35608.A0A2U1P6G6"/>
<proteinExistence type="predicted"/>